<reference evidence="7" key="1">
    <citation type="submission" date="2016-10" db="EMBL/GenBank/DDBJ databases">
        <authorList>
            <person name="Chevignon G."/>
        </authorList>
    </citation>
    <scope>NUCLEOTIDE SEQUENCE [LARGE SCALE GENOMIC DNA]</scope>
    <source>
        <strain evidence="7">A2C</strain>
    </source>
</reference>
<evidence type="ECO:0000256" key="4">
    <source>
        <dbReference type="HAMAP-Rule" id="MF_00951"/>
    </source>
</evidence>
<dbReference type="InterPro" id="IPR010215">
    <property type="entry name" value="Transcription_antiterm_RfaH"/>
</dbReference>
<keyword evidence="2 4" id="KW-0805">Transcription regulation</keyword>
<dbReference type="InterPro" id="IPR043425">
    <property type="entry name" value="NusG-like"/>
</dbReference>
<comment type="similarity">
    <text evidence="4">Belongs to the RfaH family.</text>
</comment>
<evidence type="ECO:0000313" key="6">
    <source>
        <dbReference type="EMBL" id="ATW30426.1"/>
    </source>
</evidence>
<gene>
    <name evidence="4" type="primary">rfaH</name>
    <name evidence="6" type="ORF">BJP41_08940</name>
</gene>
<dbReference type="GeneID" id="66261648"/>
<dbReference type="PANTHER" id="PTHR30265">
    <property type="entry name" value="RHO-INTERACTING TRANSCRIPTION TERMINATION FACTOR NUSG"/>
    <property type="match status" value="1"/>
</dbReference>
<evidence type="ECO:0000259" key="5">
    <source>
        <dbReference type="SMART" id="SM00738"/>
    </source>
</evidence>
<comment type="function">
    <text evidence="4">Enhances distal genes transcription elongation in a specialized subset of operons that encode extracytoplasmic components. RfaH is recruited into a multi-component RNA polymerase complex by the ops element, which is a short conserved DNA sequence located downstream of the main promoter of these operons. Once bound, RfaH suppresses pausing and inhibits Rho-dependent and intrinsic termination at a subset of sites. Termination signals are bypassed, which allows complete synthesis of long RNA chains.</text>
</comment>
<dbReference type="NCBIfam" id="NF006534">
    <property type="entry name" value="PRK09014.1"/>
    <property type="match status" value="1"/>
</dbReference>
<dbReference type="HAMAP" id="MF_00951">
    <property type="entry name" value="RfaH"/>
    <property type="match status" value="1"/>
</dbReference>
<sequence length="162" mass="18898">MKSWYLLYCKRGQVFRAQEHLERQKVSFLTPLVTVEKCLRGRRIQVEEPLFPNYLFIHFDPEMIHTTCIKATRGVRDFVRFGNQLAVVPDIVVTQIQQRTFDKSVDFRIPTPGDLVSITDGPFVGLQAIYSQPDGEMRSILLMNLLHQQVSKSFDNHQFQKK</sequence>
<dbReference type="PANTHER" id="PTHR30265:SF7">
    <property type="entry name" value="TRANSCRIPTION ANTITERMINATION PROTEIN RFAH"/>
    <property type="match status" value="1"/>
</dbReference>
<dbReference type="SUPFAM" id="SSF82679">
    <property type="entry name" value="N-utilization substance G protein NusG, N-terminal domain"/>
    <property type="match status" value="1"/>
</dbReference>
<reference evidence="7" key="2">
    <citation type="submission" date="2017-11" db="EMBL/GenBank/DDBJ databases">
        <title>PacBio sequencing of new strain of the secondary endosymbiont Candidatus Hamiltonella defensa.</title>
        <authorList>
            <person name="Strand M.R."/>
            <person name="Oliver K."/>
        </authorList>
    </citation>
    <scope>NUCLEOTIDE SEQUENCE [LARGE SCALE GENOMIC DNA]</scope>
    <source>
        <strain evidence="7">A2C</strain>
    </source>
</reference>
<dbReference type="SMART" id="SM00738">
    <property type="entry name" value="NGN"/>
    <property type="match status" value="1"/>
</dbReference>
<feature type="domain" description="NusG-like N-terminal" evidence="5">
    <location>
        <begin position="1"/>
        <end position="100"/>
    </location>
</feature>
<evidence type="ECO:0000256" key="1">
    <source>
        <dbReference type="ARBA" id="ARBA00022814"/>
    </source>
</evidence>
<dbReference type="GO" id="GO:0006354">
    <property type="term" value="P:DNA-templated transcription elongation"/>
    <property type="evidence" value="ECO:0007669"/>
    <property type="project" value="InterPro"/>
</dbReference>
<dbReference type="OMA" id="AVYVRSR"/>
<dbReference type="Gene3D" id="3.30.70.940">
    <property type="entry name" value="NusG, N-terminal domain"/>
    <property type="match status" value="1"/>
</dbReference>
<dbReference type="NCBIfam" id="TIGR01955">
    <property type="entry name" value="RfaH"/>
    <property type="match status" value="1"/>
</dbReference>
<dbReference type="CDD" id="cd09892">
    <property type="entry name" value="NGN_SP_RfaH"/>
    <property type="match status" value="1"/>
</dbReference>
<dbReference type="Pfam" id="PF02357">
    <property type="entry name" value="NusG"/>
    <property type="match status" value="1"/>
</dbReference>
<dbReference type="EMBL" id="CP017606">
    <property type="protein sequence ID" value="ATW30426.1"/>
    <property type="molecule type" value="Genomic_DNA"/>
</dbReference>
<dbReference type="InterPro" id="IPR036735">
    <property type="entry name" value="NGN_dom_sf"/>
</dbReference>
<dbReference type="GO" id="GO:0005829">
    <property type="term" value="C:cytosol"/>
    <property type="evidence" value="ECO:0007669"/>
    <property type="project" value="TreeGrafter"/>
</dbReference>
<organism evidence="6 7">
    <name type="scientific">Candidatus Williamhamiltonella defendens</name>
    <dbReference type="NCBI Taxonomy" id="138072"/>
    <lineage>
        <taxon>Bacteria</taxon>
        <taxon>Pseudomonadati</taxon>
        <taxon>Pseudomonadota</taxon>
        <taxon>Gammaproteobacteria</taxon>
        <taxon>Enterobacterales</taxon>
        <taxon>Enterobacteriaceae</taxon>
        <taxon>aphid secondary symbionts</taxon>
        <taxon>Candidatus Williamhamiltonella</taxon>
    </lineage>
</organism>
<keyword evidence="3 4" id="KW-0804">Transcription</keyword>
<accession>A0A2D3SZ26</accession>
<evidence type="ECO:0000256" key="3">
    <source>
        <dbReference type="ARBA" id="ARBA00023163"/>
    </source>
</evidence>
<dbReference type="GO" id="GO:0003677">
    <property type="term" value="F:DNA binding"/>
    <property type="evidence" value="ECO:0007669"/>
    <property type="project" value="UniProtKB-UniRule"/>
</dbReference>
<dbReference type="AlphaFoldDB" id="A0A2D3SZ26"/>
<evidence type="ECO:0000256" key="2">
    <source>
        <dbReference type="ARBA" id="ARBA00023015"/>
    </source>
</evidence>
<dbReference type="RefSeq" id="WP_015874420.1">
    <property type="nucleotide sequence ID" value="NZ_CADIJH010000008.1"/>
</dbReference>
<protein>
    <recommendedName>
        <fullName evidence="4">Transcription antitermination protein RfaH</fullName>
    </recommendedName>
</protein>
<dbReference type="InterPro" id="IPR006645">
    <property type="entry name" value="NGN-like_dom"/>
</dbReference>
<keyword evidence="4" id="KW-0238">DNA-binding</keyword>
<name>A0A2D3SZ26_9ENTR</name>
<evidence type="ECO:0000313" key="7">
    <source>
        <dbReference type="Proteomes" id="UP000230008"/>
    </source>
</evidence>
<proteinExistence type="inferred from homology"/>
<comment type="subunit">
    <text evidence="4">Interacts with both the nontemplate DNA and the RNA polymerase (RNAP).</text>
</comment>
<dbReference type="Proteomes" id="UP000230008">
    <property type="component" value="Chromosome"/>
</dbReference>
<dbReference type="GO" id="GO:0001073">
    <property type="term" value="F:transcription antitermination factor activity, DNA binding"/>
    <property type="evidence" value="ECO:0007669"/>
    <property type="project" value="UniProtKB-UniRule"/>
</dbReference>
<keyword evidence="1 4" id="KW-0889">Transcription antitermination</keyword>